<dbReference type="EMBL" id="FP929003">
    <property type="protein sequence ID" value="CBK43965.1"/>
    <property type="molecule type" value="Genomic_DNA"/>
</dbReference>
<evidence type="ECO:0000313" key="6">
    <source>
        <dbReference type="EMBL" id="CBK43965.1"/>
    </source>
</evidence>
<evidence type="ECO:0000256" key="4">
    <source>
        <dbReference type="ARBA" id="ARBA00023316"/>
    </source>
</evidence>
<evidence type="ECO:0000256" key="3">
    <source>
        <dbReference type="ARBA" id="ARBA00022801"/>
    </source>
</evidence>
<organism evidence="6 7">
    <name type="scientific">Nitrospira defluvii</name>
    <dbReference type="NCBI Taxonomy" id="330214"/>
    <lineage>
        <taxon>Bacteria</taxon>
        <taxon>Pseudomonadati</taxon>
        <taxon>Nitrospirota</taxon>
        <taxon>Nitrospiria</taxon>
        <taxon>Nitrospirales</taxon>
        <taxon>Nitrospiraceae</taxon>
        <taxon>Nitrospira</taxon>
    </lineage>
</organism>
<evidence type="ECO:0000256" key="2">
    <source>
        <dbReference type="ARBA" id="ARBA00011901"/>
    </source>
</evidence>
<dbReference type="AlphaFoldDB" id="D8P8Y3"/>
<keyword evidence="4" id="KW-0961">Cell wall biogenesis/degradation</keyword>
<dbReference type="InterPro" id="IPR036505">
    <property type="entry name" value="Amidase/PGRP_sf"/>
</dbReference>
<evidence type="ECO:0000313" key="7">
    <source>
        <dbReference type="Proteomes" id="UP000001660"/>
    </source>
</evidence>
<evidence type="ECO:0000256" key="1">
    <source>
        <dbReference type="ARBA" id="ARBA00001561"/>
    </source>
</evidence>
<keyword evidence="3 6" id="KW-0378">Hydrolase</keyword>
<dbReference type="Proteomes" id="UP000001660">
    <property type="component" value="Chromosome"/>
</dbReference>
<dbReference type="InterPro" id="IPR051206">
    <property type="entry name" value="NAMLAA_amidase_2"/>
</dbReference>
<dbReference type="EC" id="3.5.1.28" evidence="2"/>
<dbReference type="GO" id="GO:0009253">
    <property type="term" value="P:peptidoglycan catabolic process"/>
    <property type="evidence" value="ECO:0007669"/>
    <property type="project" value="InterPro"/>
</dbReference>
<dbReference type="InterPro" id="IPR002502">
    <property type="entry name" value="Amidase_domain"/>
</dbReference>
<dbReference type="SUPFAM" id="SSF55846">
    <property type="entry name" value="N-acetylmuramoyl-L-alanine amidase-like"/>
    <property type="match status" value="1"/>
</dbReference>
<dbReference type="PANTHER" id="PTHR30417:SF1">
    <property type="entry name" value="N-ACETYLMURAMOYL-L-ALANINE AMIDASE AMID"/>
    <property type="match status" value="1"/>
</dbReference>
<dbReference type="SMART" id="SM00644">
    <property type="entry name" value="Ami_2"/>
    <property type="match status" value="1"/>
</dbReference>
<dbReference type="GO" id="GO:0071555">
    <property type="term" value="P:cell wall organization"/>
    <property type="evidence" value="ECO:0007669"/>
    <property type="project" value="UniProtKB-KW"/>
</dbReference>
<accession>D8P8Y3</accession>
<evidence type="ECO:0000259" key="5">
    <source>
        <dbReference type="SMART" id="SM00644"/>
    </source>
</evidence>
<keyword evidence="7" id="KW-1185">Reference proteome</keyword>
<dbReference type="Gene3D" id="3.40.80.10">
    <property type="entry name" value="Peptidoglycan recognition protein-like"/>
    <property type="match status" value="1"/>
</dbReference>
<dbReference type="GO" id="GO:0008745">
    <property type="term" value="F:N-acetylmuramoyl-L-alanine amidase activity"/>
    <property type="evidence" value="ECO:0007669"/>
    <property type="project" value="UniProtKB-EC"/>
</dbReference>
<reference evidence="6 7" key="1">
    <citation type="journal article" date="2010" name="Proc. Natl. Acad. Sci. U.S.A.">
        <title>A Nitrospira metagenome illuminates the physiology and evolution of globally important nitrite-oxidizing bacteria.</title>
        <authorList>
            <person name="Lucker S."/>
            <person name="Wagner M."/>
            <person name="Maixner F."/>
            <person name="Pelletier E."/>
            <person name="Koch H."/>
            <person name="Vacherie B."/>
            <person name="Rattei T."/>
            <person name="Sinninghe Damste J."/>
            <person name="Spieck E."/>
            <person name="Le Paslier D."/>
            <person name="Daims H."/>
        </authorList>
    </citation>
    <scope>NUCLEOTIDE SEQUENCE [LARGE SCALE GENOMIC DNA]</scope>
</reference>
<protein>
    <recommendedName>
        <fullName evidence="2">N-acetylmuramoyl-L-alanine amidase</fullName>
        <ecNumber evidence="2">3.5.1.28</ecNumber>
    </recommendedName>
</protein>
<gene>
    <name evidence="6" type="ORF">NIDE4304</name>
</gene>
<dbReference type="Pfam" id="PF01510">
    <property type="entry name" value="Amidase_2"/>
    <property type="match status" value="1"/>
</dbReference>
<name>D8P8Y3_9BACT</name>
<dbReference type="OrthoDB" id="9794842at2"/>
<feature type="domain" description="N-acetylmuramoyl-L-alanine amidase" evidence="5">
    <location>
        <begin position="38"/>
        <end position="180"/>
    </location>
</feature>
<comment type="catalytic activity">
    <reaction evidence="1">
        <text>Hydrolyzes the link between N-acetylmuramoyl residues and L-amino acid residues in certain cell-wall glycopeptides.</text>
        <dbReference type="EC" id="3.5.1.28"/>
    </reaction>
</comment>
<dbReference type="PANTHER" id="PTHR30417">
    <property type="entry name" value="N-ACETYLMURAMOYL-L-ALANINE AMIDASE AMID"/>
    <property type="match status" value="1"/>
</dbReference>
<dbReference type="eggNOG" id="COG3023">
    <property type="taxonomic scope" value="Bacteria"/>
</dbReference>
<dbReference type="KEGG" id="nde:NIDE4304"/>
<dbReference type="CDD" id="cd06583">
    <property type="entry name" value="PGRP"/>
    <property type="match status" value="1"/>
</dbReference>
<dbReference type="GO" id="GO:0009254">
    <property type="term" value="P:peptidoglycan turnover"/>
    <property type="evidence" value="ECO:0007669"/>
    <property type="project" value="TreeGrafter"/>
</dbReference>
<sequence>MPNPATYQFNLPQRGRPSDVMLNEVWYPGIQAYWEHSTSSRIFDAILGIKAVVIHATAGSSSAGAISVMRDGKASFHWLLPDEDEPQHGQLVWACAPEARAAWHVRNACSHPGINDGADKVNHWSLGIEVVNRQTGGDHFSDWQIQATAQIVRYCWAKYPNLKHVVSHAKLDPTRRSDPGTAFPWARLKKLVLTPDADDGVPSVALDAQPASSIKSTTDHEGCCHG</sequence>
<dbReference type="HOGENOM" id="CLU_1222941_0_0_0"/>
<proteinExistence type="predicted"/>